<feature type="compositionally biased region" description="Basic and acidic residues" evidence="1">
    <location>
        <begin position="1101"/>
        <end position="1123"/>
    </location>
</feature>
<feature type="compositionally biased region" description="Low complexity" evidence="1">
    <location>
        <begin position="188"/>
        <end position="200"/>
    </location>
</feature>
<proteinExistence type="predicted"/>
<feature type="compositionally biased region" description="Low complexity" evidence="1">
    <location>
        <begin position="674"/>
        <end position="694"/>
    </location>
</feature>
<protein>
    <recommendedName>
        <fullName evidence="4">Lpxtg-motif cell wall anchor domain-containing protein</fullName>
    </recommendedName>
</protein>
<feature type="compositionally biased region" description="Polar residues" evidence="1">
    <location>
        <begin position="240"/>
        <end position="254"/>
    </location>
</feature>
<feature type="compositionally biased region" description="Low complexity" evidence="1">
    <location>
        <begin position="19"/>
        <end position="46"/>
    </location>
</feature>
<name>A0A8H6NU12_9PEZI</name>
<reference evidence="2" key="1">
    <citation type="journal article" date="2020" name="Phytopathology">
        <title>Genome Sequence Resources of Colletotrichum truncatum, C. plurivorum, C. musicola, and C. sojae: Four Species Pathogenic to Soybean (Glycine max).</title>
        <authorList>
            <person name="Rogerio F."/>
            <person name="Boufleur T.R."/>
            <person name="Ciampi-Guillardi M."/>
            <person name="Sukno S.A."/>
            <person name="Thon M.R."/>
            <person name="Massola Junior N.S."/>
            <person name="Baroncelli R."/>
        </authorList>
    </citation>
    <scope>NUCLEOTIDE SEQUENCE</scope>
    <source>
        <strain evidence="2">LFN0074</strain>
    </source>
</reference>
<feature type="region of interest" description="Disordered" evidence="1">
    <location>
        <begin position="441"/>
        <end position="461"/>
    </location>
</feature>
<feature type="region of interest" description="Disordered" evidence="1">
    <location>
        <begin position="885"/>
        <end position="1051"/>
    </location>
</feature>
<sequence>MATAGFEAAGHAPTLNPTLSSSASASATASASTSASASLSSHSHAAFHTPATTTSLADSPNDSPSTSHHAHRQSHNSSKLPAFRFADYKHQSPRLALPLLLQQQQHIPPSPVSPTSAAHENDADSAAAAVAAIGIGLSTDTAILAANHTAAANAAGTATATTTTTTTTSTSTPTTITTPHQHRNSSDTTTTATAQHTQTARPTSLRLHHDRRPSHRQLSPRISSPIHELPEPPPKLSPRSRASTFQTASQSTPATPAISPRRPASYPDRSPVIVQQSIAESKTSSAPASKLQTRRSAASRTREPDATDVKSPPPPIETHHHHPSDASDDLSPATRSTKDWAQGQRELILPKTLQNSSPTDEKRKSVTSRPPISYRPPSNTTSTASVRVAPIRSFRSSGSRRSLGLDSSTSTMRSFDFGDELADSNQRDRTLRALEGRIDDDLSRVTPPHSANPANIVDDDNTTGDVFMKIARQEPTTTRRGSGDVAPSEESTGIEFAPDNRHLTDNDQQARVTRISHRRPLSAAVPLSYHPTSPPQISRRLSDQQETSKKRARQSEDESVADPMARALAYRSGLSRDRPASVHPGEDLGRSKTFNITSRSSASTPRSFTFQDPLENSPYGRRRPSLTDGNTPYSARSSAYRQSNLSYGQTRTYNSSPLVPKTIETPRTETQHDAGNAAEGTESTATASTTAPSTVWDELDDLKSRIHRLELTGKLPATSGAAMSRASDERPPTATNTTMSTSPKRTSGSGHPNGDAISTTSSQRETQQPILLSAVNKSKPFLSDEVARALETAATEALALANMMGTAGQPGPISSGASTIGVGTNLTDRQLRRKADSICRSLTELVLALSEESAREKTIQVNVPTPKETAPSTPTINKTFTAGTASTAVSGSSGQLPQQPPQQQTLPRPTVNVVTSPRALSKYEERRSTMLSSSALPSPRFALPPGTIPSTPGEGGKTAHRKSSLFIGRTRRAVTEEPEDGRRSSMLLRTRRAGTEELEDSRETARQEPPRQETGRQTSLLRTRRGTIGEDDDEPRFRAPSRAATELQTPARAVSHTYHPHTAANEVASPASSALPRRRFGASALTSRLVAPSTPSLTTRRYLERTPERDVPSSAERAAEERTQPAAQPRHFSLSHTSLLNRASSITRRPNRDSTITNTSTAAQAGSYR</sequence>
<comment type="caution">
    <text evidence="2">The sequence shown here is derived from an EMBL/GenBank/DDBJ whole genome shotgun (WGS) entry which is preliminary data.</text>
</comment>
<dbReference type="Proteomes" id="UP000639643">
    <property type="component" value="Unassembled WGS sequence"/>
</dbReference>
<feature type="compositionally biased region" description="Polar residues" evidence="1">
    <location>
        <begin position="1134"/>
        <end position="1169"/>
    </location>
</feature>
<dbReference type="OrthoDB" id="5369729at2759"/>
<keyword evidence="3" id="KW-1185">Reference proteome</keyword>
<evidence type="ECO:0000313" key="3">
    <source>
        <dbReference type="Proteomes" id="UP000639643"/>
    </source>
</evidence>
<evidence type="ECO:0000313" key="2">
    <source>
        <dbReference type="EMBL" id="KAF6842450.1"/>
    </source>
</evidence>
<evidence type="ECO:0008006" key="4">
    <source>
        <dbReference type="Google" id="ProtNLM"/>
    </source>
</evidence>
<feature type="region of interest" description="Disordered" evidence="1">
    <location>
        <begin position="153"/>
        <end position="412"/>
    </location>
</feature>
<feature type="compositionally biased region" description="Low complexity" evidence="1">
    <location>
        <begin position="153"/>
        <end position="179"/>
    </location>
</feature>
<feature type="region of interest" description="Disordered" evidence="1">
    <location>
        <begin position="1091"/>
        <end position="1169"/>
    </location>
</feature>
<feature type="compositionally biased region" description="Low complexity" evidence="1">
    <location>
        <begin position="885"/>
        <end position="910"/>
    </location>
</feature>
<feature type="compositionally biased region" description="Polar residues" evidence="1">
    <location>
        <begin position="592"/>
        <end position="610"/>
    </location>
</feature>
<feature type="region of interest" description="Disordered" evidence="1">
    <location>
        <begin position="1"/>
        <end position="78"/>
    </location>
</feature>
<feature type="compositionally biased region" description="Polar residues" evidence="1">
    <location>
        <begin position="627"/>
        <end position="657"/>
    </location>
</feature>
<evidence type="ECO:0000256" key="1">
    <source>
        <dbReference type="SAM" id="MobiDB-lite"/>
    </source>
</evidence>
<feature type="compositionally biased region" description="Polar residues" evidence="1">
    <location>
        <begin position="376"/>
        <end position="385"/>
    </location>
</feature>
<organism evidence="2 3">
    <name type="scientific">Colletotrichum musicola</name>
    <dbReference type="NCBI Taxonomy" id="2175873"/>
    <lineage>
        <taxon>Eukaryota</taxon>
        <taxon>Fungi</taxon>
        <taxon>Dikarya</taxon>
        <taxon>Ascomycota</taxon>
        <taxon>Pezizomycotina</taxon>
        <taxon>Sordariomycetes</taxon>
        <taxon>Hypocreomycetidae</taxon>
        <taxon>Glomerellales</taxon>
        <taxon>Glomerellaceae</taxon>
        <taxon>Colletotrichum</taxon>
        <taxon>Colletotrichum orchidearum species complex</taxon>
    </lineage>
</organism>
<feature type="compositionally biased region" description="Basic and acidic residues" evidence="1">
    <location>
        <begin position="1001"/>
        <end position="1014"/>
    </location>
</feature>
<feature type="compositionally biased region" description="Basic and acidic residues" evidence="1">
    <location>
        <begin position="540"/>
        <end position="556"/>
    </location>
</feature>
<feature type="compositionally biased region" description="Basic and acidic residues" evidence="1">
    <location>
        <begin position="574"/>
        <end position="590"/>
    </location>
</feature>
<feature type="compositionally biased region" description="Polar residues" evidence="1">
    <location>
        <begin position="733"/>
        <end position="766"/>
    </location>
</feature>
<feature type="compositionally biased region" description="Polar residues" evidence="1">
    <location>
        <begin position="273"/>
        <end position="299"/>
    </location>
</feature>
<feature type="compositionally biased region" description="Polar residues" evidence="1">
    <location>
        <begin position="50"/>
        <end position="67"/>
    </location>
</feature>
<feature type="region of interest" description="Disordered" evidence="1">
    <location>
        <begin position="474"/>
        <end position="696"/>
    </location>
</feature>
<feature type="compositionally biased region" description="Basic residues" evidence="1">
    <location>
        <begin position="206"/>
        <end position="215"/>
    </location>
</feature>
<feature type="region of interest" description="Disordered" evidence="1">
    <location>
        <begin position="713"/>
        <end position="766"/>
    </location>
</feature>
<gene>
    <name evidence="2" type="ORF">CMUS01_03094</name>
</gene>
<accession>A0A8H6NU12</accession>
<feature type="compositionally biased region" description="Low complexity" evidence="1">
    <location>
        <begin position="392"/>
        <end position="411"/>
    </location>
</feature>
<dbReference type="EMBL" id="WIGM01000071">
    <property type="protein sequence ID" value="KAF6842450.1"/>
    <property type="molecule type" value="Genomic_DNA"/>
</dbReference>
<dbReference type="AlphaFoldDB" id="A0A8H6NU12"/>